<evidence type="ECO:0000313" key="2">
    <source>
        <dbReference type="EMBL" id="MBP1993440.1"/>
    </source>
</evidence>
<evidence type="ECO:0000313" key="3">
    <source>
        <dbReference type="Proteomes" id="UP001519287"/>
    </source>
</evidence>
<dbReference type="RefSeq" id="WP_209975300.1">
    <property type="nucleotide sequence ID" value="NZ_JAGGLB010000019.1"/>
</dbReference>
<keyword evidence="1" id="KW-0812">Transmembrane</keyword>
<evidence type="ECO:0000256" key="1">
    <source>
        <dbReference type="SAM" id="Phobius"/>
    </source>
</evidence>
<dbReference type="EMBL" id="JAGGLB010000019">
    <property type="protein sequence ID" value="MBP1993440.1"/>
    <property type="molecule type" value="Genomic_DNA"/>
</dbReference>
<proteinExistence type="predicted"/>
<comment type="caution">
    <text evidence="2">The sequence shown here is derived from an EMBL/GenBank/DDBJ whole genome shotgun (WGS) entry which is preliminary data.</text>
</comment>
<name>A0ABS4J0U1_9BACL</name>
<keyword evidence="1" id="KW-1133">Transmembrane helix</keyword>
<reference evidence="2 3" key="1">
    <citation type="submission" date="2021-03" db="EMBL/GenBank/DDBJ databases">
        <title>Genomic Encyclopedia of Type Strains, Phase IV (KMG-IV): sequencing the most valuable type-strain genomes for metagenomic binning, comparative biology and taxonomic classification.</title>
        <authorList>
            <person name="Goeker M."/>
        </authorList>
    </citation>
    <scope>NUCLEOTIDE SEQUENCE [LARGE SCALE GENOMIC DNA]</scope>
    <source>
        <strain evidence="2 3">DSM 26048</strain>
    </source>
</reference>
<organism evidence="2 3">
    <name type="scientific">Paenibacillus eucommiae</name>
    <dbReference type="NCBI Taxonomy" id="1355755"/>
    <lineage>
        <taxon>Bacteria</taxon>
        <taxon>Bacillati</taxon>
        <taxon>Bacillota</taxon>
        <taxon>Bacilli</taxon>
        <taxon>Bacillales</taxon>
        <taxon>Paenibacillaceae</taxon>
        <taxon>Paenibacillus</taxon>
    </lineage>
</organism>
<feature type="transmembrane region" description="Helical" evidence="1">
    <location>
        <begin position="186"/>
        <end position="205"/>
    </location>
</feature>
<evidence type="ECO:0008006" key="4">
    <source>
        <dbReference type="Google" id="ProtNLM"/>
    </source>
</evidence>
<feature type="transmembrane region" description="Helical" evidence="1">
    <location>
        <begin position="129"/>
        <end position="151"/>
    </location>
</feature>
<keyword evidence="1" id="KW-0472">Membrane</keyword>
<sequence length="206" mass="24297">MGWIAMLSMLIDHIGYSWFPEENLWRMIGRLAFPIYAFGIVKSMEHTSDRRQYLKRLALLALISQIPYMFLFDTLKINVIGTFAVIVFTCFQTDENKSYASRAVWFIGAALLLEMFADYGAYAMLLVLVYRYTTGLTMLLLHFTLNVLWWYGKGWEIQMWSVLPSLLFAAWQVRNVSKKRLRIPAWLWRGFYPVHLMVLVLLRFLL</sequence>
<protein>
    <recommendedName>
        <fullName evidence="4">Conjugal transfer protein TraX</fullName>
    </recommendedName>
</protein>
<keyword evidence="3" id="KW-1185">Reference proteome</keyword>
<dbReference type="Pfam" id="PF05857">
    <property type="entry name" value="TraX"/>
    <property type="match status" value="1"/>
</dbReference>
<gene>
    <name evidence="2" type="ORF">J2Z66_005062</name>
</gene>
<feature type="transmembrane region" description="Helical" evidence="1">
    <location>
        <begin position="103"/>
        <end position="122"/>
    </location>
</feature>
<dbReference type="InterPro" id="IPR008875">
    <property type="entry name" value="TraX"/>
</dbReference>
<dbReference type="Proteomes" id="UP001519287">
    <property type="component" value="Unassembled WGS sequence"/>
</dbReference>
<accession>A0ABS4J0U1</accession>